<dbReference type="STRING" id="760192.Halhy_5146"/>
<dbReference type="EMBL" id="CP002691">
    <property type="protein sequence ID" value="AEE52972.1"/>
    <property type="molecule type" value="Genomic_DNA"/>
</dbReference>
<reference key="2">
    <citation type="submission" date="2011-04" db="EMBL/GenBank/DDBJ databases">
        <title>Complete sequence of chromosome of Haliscomenobacter hydrossis DSM 1100.</title>
        <authorList>
            <consortium name="US DOE Joint Genome Institute (JGI-PGF)"/>
            <person name="Lucas S."/>
            <person name="Han J."/>
            <person name="Lapidus A."/>
            <person name="Bruce D."/>
            <person name="Goodwin L."/>
            <person name="Pitluck S."/>
            <person name="Peters L."/>
            <person name="Kyrpides N."/>
            <person name="Mavromatis K."/>
            <person name="Ivanova N."/>
            <person name="Ovchinnikova G."/>
            <person name="Pagani I."/>
            <person name="Daligault H."/>
            <person name="Detter J.C."/>
            <person name="Han C."/>
            <person name="Land M."/>
            <person name="Hauser L."/>
            <person name="Markowitz V."/>
            <person name="Cheng J.-F."/>
            <person name="Hugenholtz P."/>
            <person name="Woyke T."/>
            <person name="Wu D."/>
            <person name="Verbarg S."/>
            <person name="Frueling A."/>
            <person name="Brambilla E."/>
            <person name="Klenk H.-P."/>
            <person name="Eisen J.A."/>
        </authorList>
    </citation>
    <scope>NUCLEOTIDE SEQUENCE</scope>
    <source>
        <strain>DSM 1100</strain>
    </source>
</reference>
<dbReference type="OrthoDB" id="9808702at2"/>
<dbReference type="InterPro" id="IPR036567">
    <property type="entry name" value="RHF-like"/>
</dbReference>
<dbReference type="AlphaFoldDB" id="F4L4M4"/>
<protein>
    <recommendedName>
        <fullName evidence="3">Ribosomal subunit interface protein</fullName>
    </recommendedName>
</protein>
<sequence length="97" mass="11143">MKVDIQAPFQVFEHTQVMIEDKLNKMSTFYDHILGAKVFLRDDVNPFLHKPSRVVEIQLDVPGTTLFAEATEDTFEKALTSAAEKVKKQILKHKDKL</sequence>
<dbReference type="Gene3D" id="3.30.160.100">
    <property type="entry name" value="Ribosome hibernation promotion factor-like"/>
    <property type="match status" value="1"/>
</dbReference>
<keyword evidence="2" id="KW-1185">Reference proteome</keyword>
<gene>
    <name evidence="1" type="ordered locus">Halhy_5146</name>
</gene>
<proteinExistence type="predicted"/>
<dbReference type="SUPFAM" id="SSF69754">
    <property type="entry name" value="Ribosome binding protein Y (YfiA homologue)"/>
    <property type="match status" value="1"/>
</dbReference>
<organism evidence="1 2">
    <name type="scientific">Haliscomenobacter hydrossis (strain ATCC 27775 / DSM 1100 / LMG 10767 / O)</name>
    <dbReference type="NCBI Taxonomy" id="760192"/>
    <lineage>
        <taxon>Bacteria</taxon>
        <taxon>Pseudomonadati</taxon>
        <taxon>Bacteroidota</taxon>
        <taxon>Saprospiria</taxon>
        <taxon>Saprospirales</taxon>
        <taxon>Haliscomenobacteraceae</taxon>
        <taxon>Haliscomenobacter</taxon>
    </lineage>
</organism>
<evidence type="ECO:0000313" key="2">
    <source>
        <dbReference type="Proteomes" id="UP000008461"/>
    </source>
</evidence>
<dbReference type="KEGG" id="hhy:Halhy_5146"/>
<reference evidence="1 2" key="1">
    <citation type="journal article" date="2011" name="Stand. Genomic Sci.">
        <title>Complete genome sequence of Haliscomenobacter hydrossis type strain (O).</title>
        <authorList>
            <consortium name="US DOE Joint Genome Institute (JGI-PGF)"/>
            <person name="Daligault H."/>
            <person name="Lapidus A."/>
            <person name="Zeytun A."/>
            <person name="Nolan M."/>
            <person name="Lucas S."/>
            <person name="Del Rio T.G."/>
            <person name="Tice H."/>
            <person name="Cheng J.F."/>
            <person name="Tapia R."/>
            <person name="Han C."/>
            <person name="Goodwin L."/>
            <person name="Pitluck S."/>
            <person name="Liolios K."/>
            <person name="Pagani I."/>
            <person name="Ivanova N."/>
            <person name="Huntemann M."/>
            <person name="Mavromatis K."/>
            <person name="Mikhailova N."/>
            <person name="Pati A."/>
            <person name="Chen A."/>
            <person name="Palaniappan K."/>
            <person name="Land M."/>
            <person name="Hauser L."/>
            <person name="Brambilla E.M."/>
            <person name="Rohde M."/>
            <person name="Verbarg S."/>
            <person name="Goker M."/>
            <person name="Bristow J."/>
            <person name="Eisen J.A."/>
            <person name="Markowitz V."/>
            <person name="Hugenholtz P."/>
            <person name="Kyrpides N.C."/>
            <person name="Klenk H.P."/>
            <person name="Woyke T."/>
        </authorList>
    </citation>
    <scope>NUCLEOTIDE SEQUENCE [LARGE SCALE GENOMIC DNA]</scope>
    <source>
        <strain evidence="2">ATCC 27775 / DSM 1100 / LMG 10767 / O</strain>
    </source>
</reference>
<accession>F4L4M4</accession>
<dbReference type="eggNOG" id="COG1544">
    <property type="taxonomic scope" value="Bacteria"/>
</dbReference>
<dbReference type="RefSeq" id="WP_013767507.1">
    <property type="nucleotide sequence ID" value="NC_015510.1"/>
</dbReference>
<dbReference type="Proteomes" id="UP000008461">
    <property type="component" value="Chromosome"/>
</dbReference>
<dbReference type="Pfam" id="PF02482">
    <property type="entry name" value="Ribosomal_S30AE"/>
    <property type="match status" value="1"/>
</dbReference>
<name>F4L4M4_HALH1</name>
<dbReference type="HOGENOM" id="CLU_071472_5_0_10"/>
<dbReference type="InterPro" id="IPR003489">
    <property type="entry name" value="RHF/RaiA"/>
</dbReference>
<dbReference type="CDD" id="cd00552">
    <property type="entry name" value="RaiA"/>
    <property type="match status" value="1"/>
</dbReference>
<evidence type="ECO:0000313" key="1">
    <source>
        <dbReference type="EMBL" id="AEE52972.1"/>
    </source>
</evidence>
<evidence type="ECO:0008006" key="3">
    <source>
        <dbReference type="Google" id="ProtNLM"/>
    </source>
</evidence>